<evidence type="ECO:0000256" key="2">
    <source>
        <dbReference type="PROSITE-ProRule" id="PRU00169"/>
    </source>
</evidence>
<dbReference type="RefSeq" id="WP_099148843.1">
    <property type="nucleotide sequence ID" value="NZ_PDUD01000005.1"/>
</dbReference>
<dbReference type="EMBL" id="PDUD01000005">
    <property type="protein sequence ID" value="PHN07811.1"/>
    <property type="molecule type" value="Genomic_DNA"/>
</dbReference>
<protein>
    <recommendedName>
        <fullName evidence="3">Response regulatory domain-containing protein</fullName>
    </recommendedName>
</protein>
<keyword evidence="2" id="KW-0597">Phosphoprotein</keyword>
<dbReference type="AlphaFoldDB" id="A0A2D0NH45"/>
<accession>A0A2D0NH45</accession>
<dbReference type="InterPro" id="IPR051015">
    <property type="entry name" value="EvgA-like"/>
</dbReference>
<dbReference type="InterPro" id="IPR001789">
    <property type="entry name" value="Sig_transdc_resp-reg_receiver"/>
</dbReference>
<dbReference type="SMART" id="SM00448">
    <property type="entry name" value="REC"/>
    <property type="match status" value="1"/>
</dbReference>
<reference evidence="4 5" key="1">
    <citation type="submission" date="2017-10" db="EMBL/GenBank/DDBJ databases">
        <title>The draft genome sequence of Lewinella nigricans NBRC 102662.</title>
        <authorList>
            <person name="Wang K."/>
        </authorList>
    </citation>
    <scope>NUCLEOTIDE SEQUENCE [LARGE SCALE GENOMIC DNA]</scope>
    <source>
        <strain evidence="4 5">NBRC 102662</strain>
    </source>
</reference>
<feature type="modified residue" description="4-aspartylphosphate" evidence="2">
    <location>
        <position position="56"/>
    </location>
</feature>
<dbReference type="InterPro" id="IPR058245">
    <property type="entry name" value="NreC/VraR/RcsB-like_REC"/>
</dbReference>
<comment type="caution">
    <text evidence="4">The sequence shown here is derived from an EMBL/GenBank/DDBJ whole genome shotgun (WGS) entry which is preliminary data.</text>
</comment>
<dbReference type="InterPro" id="IPR036388">
    <property type="entry name" value="WH-like_DNA-bd_sf"/>
</dbReference>
<dbReference type="InterPro" id="IPR016032">
    <property type="entry name" value="Sig_transdc_resp-reg_C-effctor"/>
</dbReference>
<dbReference type="GO" id="GO:0006355">
    <property type="term" value="P:regulation of DNA-templated transcription"/>
    <property type="evidence" value="ECO:0007669"/>
    <property type="project" value="InterPro"/>
</dbReference>
<dbReference type="GO" id="GO:0003677">
    <property type="term" value="F:DNA binding"/>
    <property type="evidence" value="ECO:0007669"/>
    <property type="project" value="UniProtKB-KW"/>
</dbReference>
<dbReference type="InterPro" id="IPR011006">
    <property type="entry name" value="CheY-like_superfamily"/>
</dbReference>
<dbReference type="PANTHER" id="PTHR45566">
    <property type="entry name" value="HTH-TYPE TRANSCRIPTIONAL REGULATOR YHJB-RELATED"/>
    <property type="match status" value="1"/>
</dbReference>
<dbReference type="SUPFAM" id="SSF52172">
    <property type="entry name" value="CheY-like"/>
    <property type="match status" value="1"/>
</dbReference>
<evidence type="ECO:0000313" key="4">
    <source>
        <dbReference type="EMBL" id="PHN07811.1"/>
    </source>
</evidence>
<dbReference type="Proteomes" id="UP000223913">
    <property type="component" value="Unassembled WGS sequence"/>
</dbReference>
<dbReference type="PROSITE" id="PS50110">
    <property type="entry name" value="RESPONSE_REGULATORY"/>
    <property type="match status" value="1"/>
</dbReference>
<sequence>MSKIRVFIAEDNIMLADLLQKSIMHQPDMTVVGKARNPEELSNRLRKGSVDILLLDIFKPYSSFLKLIADLKKEDPTLNIVIVSGKLDYHFALKTVEVGANAYIFKLGNHFNELCEIILKIHTDPRVKILRLPPQRPIESEAEKVKEKFKSSRAELQVIALMIQGFRSKEIAYFMKKINNKDAYSVQTVHKHKQNIKRKLEEFGVTNDASLGYKVAQWGLLQGDELETFEEE</sequence>
<evidence type="ECO:0000313" key="5">
    <source>
        <dbReference type="Proteomes" id="UP000223913"/>
    </source>
</evidence>
<name>A0A2D0NH45_FLAN2</name>
<dbReference type="GO" id="GO:0000160">
    <property type="term" value="P:phosphorelay signal transduction system"/>
    <property type="evidence" value="ECO:0007669"/>
    <property type="project" value="InterPro"/>
</dbReference>
<organism evidence="4 5">
    <name type="scientific">Flavilitoribacter nigricans (strain ATCC 23147 / DSM 23189 / NBRC 102662 / NCIMB 1420 / SS-2)</name>
    <name type="common">Lewinella nigricans</name>
    <dbReference type="NCBI Taxonomy" id="1122177"/>
    <lineage>
        <taxon>Bacteria</taxon>
        <taxon>Pseudomonadati</taxon>
        <taxon>Bacteroidota</taxon>
        <taxon>Saprospiria</taxon>
        <taxon>Saprospirales</taxon>
        <taxon>Lewinellaceae</taxon>
        <taxon>Flavilitoribacter</taxon>
    </lineage>
</organism>
<keyword evidence="1" id="KW-0238">DNA-binding</keyword>
<dbReference type="Gene3D" id="1.10.10.10">
    <property type="entry name" value="Winged helix-like DNA-binding domain superfamily/Winged helix DNA-binding domain"/>
    <property type="match status" value="1"/>
</dbReference>
<evidence type="ECO:0000256" key="1">
    <source>
        <dbReference type="ARBA" id="ARBA00023125"/>
    </source>
</evidence>
<keyword evidence="5" id="KW-1185">Reference proteome</keyword>
<dbReference type="Pfam" id="PF00072">
    <property type="entry name" value="Response_reg"/>
    <property type="match status" value="1"/>
</dbReference>
<evidence type="ECO:0000259" key="3">
    <source>
        <dbReference type="PROSITE" id="PS50110"/>
    </source>
</evidence>
<gene>
    <name evidence="4" type="ORF">CRP01_04630</name>
</gene>
<dbReference type="SUPFAM" id="SSF46894">
    <property type="entry name" value="C-terminal effector domain of the bipartite response regulators"/>
    <property type="match status" value="1"/>
</dbReference>
<proteinExistence type="predicted"/>
<feature type="domain" description="Response regulatory" evidence="3">
    <location>
        <begin position="5"/>
        <end position="121"/>
    </location>
</feature>
<dbReference type="OrthoDB" id="5945638at2"/>
<dbReference type="Gene3D" id="3.40.50.2300">
    <property type="match status" value="1"/>
</dbReference>
<dbReference type="PANTHER" id="PTHR45566:SF1">
    <property type="entry name" value="HTH-TYPE TRANSCRIPTIONAL REGULATOR YHJB-RELATED"/>
    <property type="match status" value="1"/>
</dbReference>
<dbReference type="CDD" id="cd17535">
    <property type="entry name" value="REC_NarL-like"/>
    <property type="match status" value="1"/>
</dbReference>